<keyword evidence="3" id="KW-1185">Reference proteome</keyword>
<evidence type="ECO:0000313" key="4">
    <source>
        <dbReference type="WBParaSite" id="GPUH_0001107601-mRNA-1"/>
    </source>
</evidence>
<evidence type="ECO:0000313" key="3">
    <source>
        <dbReference type="Proteomes" id="UP000271098"/>
    </source>
</evidence>
<organism evidence="4">
    <name type="scientific">Gongylonema pulchrum</name>
    <dbReference type="NCBI Taxonomy" id="637853"/>
    <lineage>
        <taxon>Eukaryota</taxon>
        <taxon>Metazoa</taxon>
        <taxon>Ecdysozoa</taxon>
        <taxon>Nematoda</taxon>
        <taxon>Chromadorea</taxon>
        <taxon>Rhabditida</taxon>
        <taxon>Spirurina</taxon>
        <taxon>Spiruromorpha</taxon>
        <taxon>Spiruroidea</taxon>
        <taxon>Gongylonematidae</taxon>
        <taxon>Gongylonema</taxon>
    </lineage>
</organism>
<dbReference type="WBParaSite" id="GPUH_0001107601-mRNA-1">
    <property type="protein sequence ID" value="GPUH_0001107601-mRNA-1"/>
    <property type="gene ID" value="GPUH_0001107601"/>
</dbReference>
<reference evidence="2 3" key="2">
    <citation type="submission" date="2018-11" db="EMBL/GenBank/DDBJ databases">
        <authorList>
            <consortium name="Pathogen Informatics"/>
        </authorList>
    </citation>
    <scope>NUCLEOTIDE SEQUENCE [LARGE SCALE GENOMIC DNA]</scope>
</reference>
<dbReference type="Proteomes" id="UP000271098">
    <property type="component" value="Unassembled WGS sequence"/>
</dbReference>
<sequence>MLQQGDFVTQWSSSGLVQGNYDYQPSMGGRPGRGRAGFGPPVGGGFNRSDAGHGRGRGGAGDFGGGRGRLNYSGRYSYDRRFVFTKQLNGPASMPSA</sequence>
<protein>
    <submittedName>
        <fullName evidence="4">Glycine rich superfamily member</fullName>
    </submittedName>
</protein>
<gene>
    <name evidence="2" type="ORF">GPUH_LOCUS11063</name>
</gene>
<reference evidence="4" key="1">
    <citation type="submission" date="2016-06" db="UniProtKB">
        <authorList>
            <consortium name="WormBaseParasite"/>
        </authorList>
    </citation>
    <scope>IDENTIFICATION</scope>
</reference>
<feature type="compositionally biased region" description="Gly residues" evidence="1">
    <location>
        <begin position="57"/>
        <end position="68"/>
    </location>
</feature>
<evidence type="ECO:0000313" key="2">
    <source>
        <dbReference type="EMBL" id="VDN18288.1"/>
    </source>
</evidence>
<accession>A0A183DQS2</accession>
<feature type="compositionally biased region" description="Gly residues" evidence="1">
    <location>
        <begin position="29"/>
        <end position="46"/>
    </location>
</feature>
<evidence type="ECO:0000256" key="1">
    <source>
        <dbReference type="SAM" id="MobiDB-lite"/>
    </source>
</evidence>
<dbReference type="AlphaFoldDB" id="A0A183DQS2"/>
<name>A0A183DQS2_9BILA</name>
<proteinExistence type="predicted"/>
<feature type="region of interest" description="Disordered" evidence="1">
    <location>
        <begin position="22"/>
        <end position="68"/>
    </location>
</feature>
<dbReference type="EMBL" id="UYRT01078321">
    <property type="protein sequence ID" value="VDN18288.1"/>
    <property type="molecule type" value="Genomic_DNA"/>
</dbReference>